<dbReference type="EMBL" id="MGJI01000029">
    <property type="protein sequence ID" value="OGN03874.1"/>
    <property type="molecule type" value="Genomic_DNA"/>
</dbReference>
<accession>A0A1F8ESL7</accession>
<proteinExistence type="predicted"/>
<evidence type="ECO:0000313" key="1">
    <source>
        <dbReference type="EMBL" id="OGN03874.1"/>
    </source>
</evidence>
<dbReference type="Proteomes" id="UP000177507">
    <property type="component" value="Unassembled WGS sequence"/>
</dbReference>
<sequence length="78" mass="8791">MVQTEKEVPRRRDTDVVVAVVVPVVDVEPVAVKVANVDTVAVRRSNFAHPPLRHWRFRFTTPKGLYPISPVFYSGAGY</sequence>
<protein>
    <submittedName>
        <fullName evidence="1">Uncharacterized protein</fullName>
    </submittedName>
</protein>
<name>A0A1F8ESL7_9BACT</name>
<reference evidence="1 2" key="1">
    <citation type="journal article" date="2016" name="Nat. Commun.">
        <title>Thousands of microbial genomes shed light on interconnected biogeochemical processes in an aquifer system.</title>
        <authorList>
            <person name="Anantharaman K."/>
            <person name="Brown C.T."/>
            <person name="Hug L.A."/>
            <person name="Sharon I."/>
            <person name="Castelle C.J."/>
            <person name="Probst A.J."/>
            <person name="Thomas B.C."/>
            <person name="Singh A."/>
            <person name="Wilkins M.J."/>
            <person name="Karaoz U."/>
            <person name="Brodie E.L."/>
            <person name="Williams K.H."/>
            <person name="Hubbard S.S."/>
            <person name="Banfield J.F."/>
        </authorList>
    </citation>
    <scope>NUCLEOTIDE SEQUENCE [LARGE SCALE GENOMIC DNA]</scope>
</reference>
<gene>
    <name evidence="1" type="ORF">A2831_03090</name>
</gene>
<dbReference type="AlphaFoldDB" id="A0A1F8ESL7"/>
<dbReference type="STRING" id="1802668.A2831_03090"/>
<organism evidence="1 2">
    <name type="scientific">Candidatus Yanofskybacteria bacterium RIFCSPHIGHO2_01_FULL_44_17</name>
    <dbReference type="NCBI Taxonomy" id="1802668"/>
    <lineage>
        <taxon>Bacteria</taxon>
        <taxon>Candidatus Yanofskyibacteriota</taxon>
    </lineage>
</organism>
<evidence type="ECO:0000313" key="2">
    <source>
        <dbReference type="Proteomes" id="UP000177507"/>
    </source>
</evidence>
<comment type="caution">
    <text evidence="1">The sequence shown here is derived from an EMBL/GenBank/DDBJ whole genome shotgun (WGS) entry which is preliminary data.</text>
</comment>